<dbReference type="Gene3D" id="3.30.559.10">
    <property type="entry name" value="Chloramphenicol acetyltransferase-like domain"/>
    <property type="match status" value="2"/>
</dbReference>
<sequence>MAGSTQPHDVTVLDTVPVAPPPESTEETTLPLTFLDLVWLSPQPPVHGLVFYSHSVSRTHFLHTLIPTLKSSLSRALQPYAPLAGRLIVSPDNSVLPEIRYAPGDTVPLVIAVSDSSERVFEHLVSDGVKSCSLFHPLVPSLPPAASTESPAAGFSLPLLALQVTLFPDVGICVGVTNHHVVGDARSIFGFMKSWAFFSSNPNLSSVSDLPSQFLPSYDRKTITDRKGLGKVFWDSVKSVNFRDTHRHLLPSITGKVRATFTLTPDQIKQLKKRILARRPDLPHVSTFTVTCSYLWICVVRARRDASGGACSSDDENLLFACPADCRAHLDPPLPGNYFGNCLTGCHGYAKVGQILGEDGLAEAAAVIGGGIRRRLYSGEEDGLFNGAENWLKGFSGLKPDQILGVAWSSNFDYYGLDIGWGKGKKFEMPSIDITGAISISASRIEEEEGGGREFGLALTPTRMEAFARIFAQGLINTR</sequence>
<evidence type="ECO:0000256" key="3">
    <source>
        <dbReference type="SAM" id="MobiDB-lite"/>
    </source>
</evidence>
<dbReference type="Pfam" id="PF02458">
    <property type="entry name" value="Transferase"/>
    <property type="match status" value="1"/>
</dbReference>
<dbReference type="Proteomes" id="UP000249390">
    <property type="component" value="Unassembled WGS sequence"/>
</dbReference>
<keyword evidence="2" id="KW-0012">Acyltransferase</keyword>
<dbReference type="InterPro" id="IPR023213">
    <property type="entry name" value="CAT-like_dom_sf"/>
</dbReference>
<evidence type="ECO:0000256" key="1">
    <source>
        <dbReference type="ARBA" id="ARBA00022679"/>
    </source>
</evidence>
<keyword evidence="5" id="KW-1185">Reference proteome</keyword>
<comment type="caution">
    <text evidence="4">The sequence shown here is derived from an EMBL/GenBank/DDBJ whole genome shotgun (WGS) entry which is preliminary data.</text>
</comment>
<dbReference type="EMBL" id="NQVE01000162">
    <property type="protein sequence ID" value="RAL42893.1"/>
    <property type="molecule type" value="Genomic_DNA"/>
</dbReference>
<dbReference type="GO" id="GO:0016747">
    <property type="term" value="F:acyltransferase activity, transferring groups other than amino-acyl groups"/>
    <property type="evidence" value="ECO:0007669"/>
    <property type="project" value="UniProtKB-ARBA"/>
</dbReference>
<evidence type="ECO:0000256" key="2">
    <source>
        <dbReference type="ARBA" id="ARBA00023315"/>
    </source>
</evidence>
<organism evidence="4 5">
    <name type="scientific">Cuscuta australis</name>
    <dbReference type="NCBI Taxonomy" id="267555"/>
    <lineage>
        <taxon>Eukaryota</taxon>
        <taxon>Viridiplantae</taxon>
        <taxon>Streptophyta</taxon>
        <taxon>Embryophyta</taxon>
        <taxon>Tracheophyta</taxon>
        <taxon>Spermatophyta</taxon>
        <taxon>Magnoliopsida</taxon>
        <taxon>eudicotyledons</taxon>
        <taxon>Gunneridae</taxon>
        <taxon>Pentapetalae</taxon>
        <taxon>asterids</taxon>
        <taxon>lamiids</taxon>
        <taxon>Solanales</taxon>
        <taxon>Convolvulaceae</taxon>
        <taxon>Cuscuteae</taxon>
        <taxon>Cuscuta</taxon>
        <taxon>Cuscuta subgen. Grammica</taxon>
        <taxon>Cuscuta sect. Cleistogrammica</taxon>
    </lineage>
</organism>
<gene>
    <name evidence="4" type="ORF">DM860_009400</name>
</gene>
<proteinExistence type="predicted"/>
<name>A0A328DG52_9ASTE</name>
<feature type="region of interest" description="Disordered" evidence="3">
    <location>
        <begin position="1"/>
        <end position="27"/>
    </location>
</feature>
<evidence type="ECO:0000313" key="5">
    <source>
        <dbReference type="Proteomes" id="UP000249390"/>
    </source>
</evidence>
<keyword evidence="1" id="KW-0808">Transferase</keyword>
<evidence type="ECO:0000313" key="4">
    <source>
        <dbReference type="EMBL" id="RAL42893.1"/>
    </source>
</evidence>
<dbReference type="PANTHER" id="PTHR31625">
    <property type="match status" value="1"/>
</dbReference>
<dbReference type="AlphaFoldDB" id="A0A328DG52"/>
<dbReference type="InterPro" id="IPR051504">
    <property type="entry name" value="Plant_metabolite_acyltrans"/>
</dbReference>
<protein>
    <submittedName>
        <fullName evidence="4">Uncharacterized protein</fullName>
    </submittedName>
</protein>
<accession>A0A328DG52</accession>
<reference evidence="4 5" key="1">
    <citation type="submission" date="2018-06" db="EMBL/GenBank/DDBJ databases">
        <title>The Genome of Cuscuta australis (Dodder) Provides Insight into the Evolution of Plant Parasitism.</title>
        <authorList>
            <person name="Liu H."/>
        </authorList>
    </citation>
    <scope>NUCLEOTIDE SEQUENCE [LARGE SCALE GENOMIC DNA]</scope>
    <source>
        <strain evidence="5">cv. Yunnan</strain>
        <tissue evidence="4">Vines</tissue>
    </source>
</reference>